<keyword evidence="13" id="KW-0460">Magnesium</keyword>
<sequence>MPDPARGYSSATLVEAAKAAIDIDPAIRATWQGARLIGPAFPVQGAGGDNLALHLAVAAAPRGSVLVVDAGGAAYGHWGEVLTVAAQQRGIAGLLIDGGIRDTSEIQQLGFPVFARSAAIRGTRKDFPGVLGRAVTVGGVVVSEGDLIVGDDDGAVALPTATVPAVLDAADARVAQEQEYFARLRAGERTLDLYGFGAPYRGDRG</sequence>
<comment type="catalytic activity">
    <reaction evidence="12">
        <text>oxaloacetate + H(+) = pyruvate + CO2</text>
        <dbReference type="Rhea" id="RHEA:15641"/>
        <dbReference type="ChEBI" id="CHEBI:15361"/>
        <dbReference type="ChEBI" id="CHEBI:15378"/>
        <dbReference type="ChEBI" id="CHEBI:16452"/>
        <dbReference type="ChEBI" id="CHEBI:16526"/>
        <dbReference type="EC" id="4.1.1.112"/>
    </reaction>
</comment>
<evidence type="ECO:0000256" key="5">
    <source>
        <dbReference type="ARBA" id="ARBA00012213"/>
    </source>
</evidence>
<evidence type="ECO:0000256" key="11">
    <source>
        <dbReference type="ARBA" id="ARBA00032305"/>
    </source>
</evidence>
<dbReference type="RefSeq" id="WP_284232416.1">
    <property type="nucleotide sequence ID" value="NZ_BSUL01000001.1"/>
</dbReference>
<evidence type="ECO:0000256" key="4">
    <source>
        <dbReference type="ARBA" id="ARBA00011233"/>
    </source>
</evidence>
<evidence type="ECO:0000256" key="13">
    <source>
        <dbReference type="PIRSR" id="PIRSR605493-1"/>
    </source>
</evidence>
<accession>A0AA37UPZ5</accession>
<evidence type="ECO:0000256" key="9">
    <source>
        <dbReference type="ARBA" id="ARBA00029596"/>
    </source>
</evidence>
<evidence type="ECO:0000256" key="10">
    <source>
        <dbReference type="ARBA" id="ARBA00030169"/>
    </source>
</evidence>
<dbReference type="Pfam" id="PF03737">
    <property type="entry name" value="RraA-like"/>
    <property type="match status" value="1"/>
</dbReference>
<dbReference type="InterPro" id="IPR036704">
    <property type="entry name" value="RraA/RraA-like_sf"/>
</dbReference>
<comment type="caution">
    <text evidence="14">The sequence shown here is derived from an EMBL/GenBank/DDBJ whole genome shotgun (WGS) entry which is preliminary data.</text>
</comment>
<comment type="catalytic activity">
    <reaction evidence="1">
        <text>4-hydroxy-4-methyl-2-oxoglutarate = 2 pyruvate</text>
        <dbReference type="Rhea" id="RHEA:22748"/>
        <dbReference type="ChEBI" id="CHEBI:15361"/>
        <dbReference type="ChEBI" id="CHEBI:58276"/>
        <dbReference type="EC" id="4.1.3.17"/>
    </reaction>
</comment>
<evidence type="ECO:0000256" key="8">
    <source>
        <dbReference type="ARBA" id="ARBA00025046"/>
    </source>
</evidence>
<feature type="binding site" evidence="13">
    <location>
        <position position="102"/>
    </location>
    <ligand>
        <name>Mg(2+)</name>
        <dbReference type="ChEBI" id="CHEBI:18420"/>
    </ligand>
</feature>
<dbReference type="CDD" id="cd16841">
    <property type="entry name" value="RraA_family"/>
    <property type="match status" value="1"/>
</dbReference>
<dbReference type="PANTHER" id="PTHR33254:SF4">
    <property type="entry name" value="4-HYDROXY-4-METHYL-2-OXOGLUTARATE ALDOLASE 3-RELATED"/>
    <property type="match status" value="1"/>
</dbReference>
<dbReference type="EMBL" id="BSUL01000001">
    <property type="protein sequence ID" value="GMA28851.1"/>
    <property type="molecule type" value="Genomic_DNA"/>
</dbReference>
<dbReference type="EC" id="4.1.1.112" evidence="6"/>
<evidence type="ECO:0000313" key="14">
    <source>
        <dbReference type="EMBL" id="GMA28851.1"/>
    </source>
</evidence>
<evidence type="ECO:0000256" key="1">
    <source>
        <dbReference type="ARBA" id="ARBA00001342"/>
    </source>
</evidence>
<dbReference type="GO" id="GO:0047443">
    <property type="term" value="F:4-hydroxy-4-methyl-2-oxoglutarate aldolase activity"/>
    <property type="evidence" value="ECO:0007669"/>
    <property type="project" value="UniProtKB-EC"/>
</dbReference>
<dbReference type="Proteomes" id="UP001157160">
    <property type="component" value="Unassembled WGS sequence"/>
</dbReference>
<evidence type="ECO:0000256" key="3">
    <source>
        <dbReference type="ARBA" id="ARBA00008621"/>
    </source>
</evidence>
<evidence type="ECO:0000256" key="6">
    <source>
        <dbReference type="ARBA" id="ARBA00012947"/>
    </source>
</evidence>
<proteinExistence type="inferred from homology"/>
<comment type="similarity">
    <text evidence="3">Belongs to the class II aldolase/RraA-like family.</text>
</comment>
<dbReference type="GO" id="GO:0008948">
    <property type="term" value="F:oxaloacetate decarboxylase activity"/>
    <property type="evidence" value="ECO:0007669"/>
    <property type="project" value="UniProtKB-EC"/>
</dbReference>
<comment type="subunit">
    <text evidence="4">Homotrimer.</text>
</comment>
<comment type="cofactor">
    <cofactor evidence="13">
        <name>Mg(2+)</name>
        <dbReference type="ChEBI" id="CHEBI:18420"/>
    </cofactor>
</comment>
<name>A0AA37UPZ5_9MICO</name>
<feature type="binding site" evidence="13">
    <location>
        <begin position="79"/>
        <end position="82"/>
    </location>
    <ligand>
        <name>substrate</name>
    </ligand>
</feature>
<gene>
    <name evidence="14" type="ORF">GCM10025874_21040</name>
</gene>
<comment type="function">
    <text evidence="8">Catalyzes the aldol cleavage of 4-hydroxy-4-methyl-2-oxoglutarate (HMG) into 2 molecules of pyruvate. Also contains a secondary oxaloacetate (OAA) decarboxylase activity due to the common pyruvate enolate transition state formed following C-C bond cleavage in the retro-aldol and decarboxylation reactions.</text>
</comment>
<dbReference type="InterPro" id="IPR005493">
    <property type="entry name" value="RraA/RraA-like"/>
</dbReference>
<dbReference type="SUPFAM" id="SSF89562">
    <property type="entry name" value="RraA-like"/>
    <property type="match status" value="1"/>
</dbReference>
<keyword evidence="15" id="KW-1185">Reference proteome</keyword>
<dbReference type="Gene3D" id="3.50.30.40">
    <property type="entry name" value="Ribonuclease E inhibitor RraA/RraA-like"/>
    <property type="match status" value="1"/>
</dbReference>
<dbReference type="EC" id="4.1.3.17" evidence="5"/>
<dbReference type="GO" id="GO:0046872">
    <property type="term" value="F:metal ion binding"/>
    <property type="evidence" value="ECO:0007669"/>
    <property type="project" value="UniProtKB-KW"/>
</dbReference>
<evidence type="ECO:0000313" key="15">
    <source>
        <dbReference type="Proteomes" id="UP001157160"/>
    </source>
</evidence>
<feature type="binding site" evidence="13">
    <location>
        <position position="101"/>
    </location>
    <ligand>
        <name>substrate</name>
    </ligand>
</feature>
<organism evidence="14 15">
    <name type="scientific">Arenivirga flava</name>
    <dbReference type="NCBI Taxonomy" id="1930060"/>
    <lineage>
        <taxon>Bacteria</taxon>
        <taxon>Bacillati</taxon>
        <taxon>Actinomycetota</taxon>
        <taxon>Actinomycetes</taxon>
        <taxon>Micrococcales</taxon>
        <taxon>Microbacteriaceae</taxon>
        <taxon>Arenivirga</taxon>
    </lineage>
</organism>
<dbReference type="AlphaFoldDB" id="A0AA37UPZ5"/>
<dbReference type="PANTHER" id="PTHR33254">
    <property type="entry name" value="4-HYDROXY-4-METHYL-2-OXOGLUTARATE ALDOLASE 3-RELATED"/>
    <property type="match status" value="1"/>
</dbReference>
<protein>
    <recommendedName>
        <fullName evidence="7">Putative 4-hydroxy-4-methyl-2-oxoglutarate aldolase</fullName>
        <ecNumber evidence="6">4.1.1.112</ecNumber>
        <ecNumber evidence="5">4.1.3.17</ecNumber>
    </recommendedName>
    <alternativeName>
        <fullName evidence="11">Oxaloacetate decarboxylase</fullName>
    </alternativeName>
    <alternativeName>
        <fullName evidence="9">Regulator of ribonuclease activity homolog</fullName>
    </alternativeName>
    <alternativeName>
        <fullName evidence="10">RraA-like protein</fullName>
    </alternativeName>
</protein>
<keyword evidence="13" id="KW-0479">Metal-binding</keyword>
<comment type="cofactor">
    <cofactor evidence="2">
        <name>a divalent metal cation</name>
        <dbReference type="ChEBI" id="CHEBI:60240"/>
    </cofactor>
</comment>
<evidence type="ECO:0000256" key="7">
    <source>
        <dbReference type="ARBA" id="ARBA00016549"/>
    </source>
</evidence>
<reference evidence="14 15" key="1">
    <citation type="journal article" date="2014" name="Int. J. Syst. Evol. Microbiol.">
        <title>Complete genome sequence of Corynebacterium casei LMG S-19264T (=DSM 44701T), isolated from a smear-ripened cheese.</title>
        <authorList>
            <consortium name="US DOE Joint Genome Institute (JGI-PGF)"/>
            <person name="Walter F."/>
            <person name="Albersmeier A."/>
            <person name="Kalinowski J."/>
            <person name="Ruckert C."/>
        </authorList>
    </citation>
    <scope>NUCLEOTIDE SEQUENCE [LARGE SCALE GENOMIC DNA]</scope>
    <source>
        <strain evidence="14 15">NBRC 112289</strain>
    </source>
</reference>
<evidence type="ECO:0000256" key="2">
    <source>
        <dbReference type="ARBA" id="ARBA00001968"/>
    </source>
</evidence>
<evidence type="ECO:0000256" key="12">
    <source>
        <dbReference type="ARBA" id="ARBA00047973"/>
    </source>
</evidence>